<gene>
    <name evidence="3" type="ORF">SAMN02745775_101100</name>
</gene>
<keyword evidence="2" id="KW-0732">Signal</keyword>
<dbReference type="Proteomes" id="UP000199473">
    <property type="component" value="Unassembled WGS sequence"/>
</dbReference>
<feature type="chain" id="PRO_5011476006" description="Tetratricopeptide repeat-containing protein" evidence="2">
    <location>
        <begin position="24"/>
        <end position="884"/>
    </location>
</feature>
<organism evidence="3 4">
    <name type="scientific">Falsiroseomonas stagni DSM 19981</name>
    <dbReference type="NCBI Taxonomy" id="1123062"/>
    <lineage>
        <taxon>Bacteria</taxon>
        <taxon>Pseudomonadati</taxon>
        <taxon>Pseudomonadota</taxon>
        <taxon>Alphaproteobacteria</taxon>
        <taxon>Acetobacterales</taxon>
        <taxon>Roseomonadaceae</taxon>
        <taxon>Falsiroseomonas</taxon>
    </lineage>
</organism>
<feature type="region of interest" description="Disordered" evidence="1">
    <location>
        <begin position="130"/>
        <end position="230"/>
    </location>
</feature>
<keyword evidence="4" id="KW-1185">Reference proteome</keyword>
<feature type="compositionally biased region" description="Pro residues" evidence="1">
    <location>
        <begin position="196"/>
        <end position="224"/>
    </location>
</feature>
<dbReference type="AlphaFoldDB" id="A0A1I3XB39"/>
<dbReference type="EMBL" id="FOSQ01000001">
    <property type="protein sequence ID" value="SFK16176.1"/>
    <property type="molecule type" value="Genomic_DNA"/>
</dbReference>
<feature type="signal peptide" evidence="2">
    <location>
        <begin position="1"/>
        <end position="23"/>
    </location>
</feature>
<name>A0A1I3XB39_9PROT</name>
<dbReference type="STRING" id="1123062.SAMN02745775_101100"/>
<dbReference type="RefSeq" id="WP_092953891.1">
    <property type="nucleotide sequence ID" value="NZ_FOSQ01000001.1"/>
</dbReference>
<accession>A0A1I3XB39</accession>
<evidence type="ECO:0008006" key="5">
    <source>
        <dbReference type="Google" id="ProtNLM"/>
    </source>
</evidence>
<dbReference type="OrthoDB" id="7431909at2"/>
<evidence type="ECO:0000256" key="1">
    <source>
        <dbReference type="SAM" id="MobiDB-lite"/>
    </source>
</evidence>
<evidence type="ECO:0000313" key="3">
    <source>
        <dbReference type="EMBL" id="SFK16176.1"/>
    </source>
</evidence>
<proteinExistence type="predicted"/>
<sequence length="884" mass="91644">MSRTRVAAWLCAGLLALGGPVAGQDVRSGSAPSVRVRTGIHPTFTRIVFDWPENVPYSVVQNGETAELHFGRAARLDTTALGRPLRNLAGAEHSAEGMVFALRPGVRVRHLTVGTSVVVDLMDPVAPVAAEPRRQPQPPAPRPQQVQAPQAVPPQATPAQAPGQPRPPAAVPQALAPTPAPPPGKAPQPTAATAAPAPPPIAAPPPSPPPVASATPMPPPPIVAAPPGTETGPAPIRLPFTGATAAVMRGDSVLLVFEDATAPDIARLRRISPLLAGAEIVEMPGGTALRLPAASGISRDAQGWLITPATGPSPRGTPIDPTRLGNALSLLPDARHPMAAHANIPRLLHLRDESDSRLLARRQDLLARIAAAPAAIRDSLRGELAETLLALGLAPEAQAALKLATGDDPRRVQQPQALLLSAAASLIAGRLEEAREALANPGLPTDGEVALWRGIAGIQEDGGVADPAFRAALPLLTAYPGALRNRLLPPIAAALAEGGAMRDAAALVEAGGEASNHPLARFAWARVLEARNEVEPALLAYSMLADSRDRDARARALGRLAELRLATGRIDAGAAAEALEASIPAWRGDRRELQRRQRAAELRSRAGQHAQALALMQDTAGAFPEAADSLRAAMRGATVAALADANTAPLDATRLLAEQRANLVPDPALDAAVARIAERLMAMELPAQAATLLREAVPTSTDPGGLSVRLAEARLAEGDATAALEALRNSGGAALPGEIGLRRALAEANARRQTGDRAGAIGVLRVLGPDGAAPLSELLAEAQDWTGAATALASHMERSMPAEGPLDDAARRYLLRMAAFLALAGDQTGLDALRDRYAPRLPAGAFTEAFAALATRSTGALNLPRLREEIAGARALQNQARALR</sequence>
<protein>
    <recommendedName>
        <fullName evidence="5">Tetratricopeptide repeat-containing protein</fullName>
    </recommendedName>
</protein>
<reference evidence="3 4" key="1">
    <citation type="submission" date="2016-10" db="EMBL/GenBank/DDBJ databases">
        <authorList>
            <person name="de Groot N.N."/>
        </authorList>
    </citation>
    <scope>NUCLEOTIDE SEQUENCE [LARGE SCALE GENOMIC DNA]</scope>
    <source>
        <strain evidence="3 4">DSM 19981</strain>
    </source>
</reference>
<evidence type="ECO:0000313" key="4">
    <source>
        <dbReference type="Proteomes" id="UP000199473"/>
    </source>
</evidence>
<evidence type="ECO:0000256" key="2">
    <source>
        <dbReference type="SAM" id="SignalP"/>
    </source>
</evidence>